<evidence type="ECO:0000313" key="9">
    <source>
        <dbReference type="Proteomes" id="UP000245444"/>
    </source>
</evidence>
<evidence type="ECO:0000256" key="1">
    <source>
        <dbReference type="ARBA" id="ARBA00022475"/>
    </source>
</evidence>
<evidence type="ECO:0000256" key="4">
    <source>
        <dbReference type="ARBA" id="ARBA00023139"/>
    </source>
</evidence>
<dbReference type="PROSITE" id="PS51257">
    <property type="entry name" value="PROKAR_LIPOPROTEIN"/>
    <property type="match status" value="1"/>
</dbReference>
<name>A0A2U8WRA1_9HYPH</name>
<evidence type="ECO:0000256" key="7">
    <source>
        <dbReference type="SAM" id="SignalP"/>
    </source>
</evidence>
<feature type="signal peptide" evidence="7">
    <location>
        <begin position="1"/>
        <end position="24"/>
    </location>
</feature>
<protein>
    <submittedName>
        <fullName evidence="8">Curli production assembly protein CsgG</fullName>
    </submittedName>
</protein>
<sequence length="328" mass="34751">MRRMRGLALGLSLLGLPAGLGACARYDYTGSLGIRPAVGTLTNTGQELATLPPAPAAPLNVAVYDFQDLTGQNKSSVRVGFPEFSRAITQGASAILVDALKTAGQGCWFNVVERGYLDSLLRERKLIQDTYAFLKRDPKDLIDPLRFAEYIVTGGVVSYDSPTQAASGSVLFGGYGGGLNQSKDLVTVNLRLVRVRDGVVVTSINASRPIVTAGANASVTRVLGRRILDAQVAASFQEAVQTAVREAIEASVYELVRQGSARGIWMRKVPASPTPAPDKTPTARAPRKPDDAPRRGETAPAPIRTGTLAPAGRLAELRRSDVASPAVN</sequence>
<evidence type="ECO:0000256" key="5">
    <source>
        <dbReference type="ARBA" id="ARBA00023288"/>
    </source>
</evidence>
<dbReference type="AlphaFoldDB" id="A0A2U8WRA1"/>
<keyword evidence="4" id="KW-0564">Palmitate</keyword>
<accession>A0A2U8WRA1</accession>
<evidence type="ECO:0000256" key="3">
    <source>
        <dbReference type="ARBA" id="ARBA00023136"/>
    </source>
</evidence>
<reference evidence="8 9" key="1">
    <citation type="submission" date="2018-05" db="EMBL/GenBank/DDBJ databases">
        <title>Complete Genome Sequence of Methylobacterium sp. 17Sr1-28.</title>
        <authorList>
            <person name="Srinivasan S."/>
        </authorList>
    </citation>
    <scope>NUCLEOTIDE SEQUENCE [LARGE SCALE GENOMIC DNA]</scope>
    <source>
        <strain evidence="8 9">17Sr1-28</strain>
    </source>
</reference>
<dbReference type="OrthoDB" id="1110708at2"/>
<proteinExistence type="predicted"/>
<dbReference type="Pfam" id="PF03783">
    <property type="entry name" value="CsgG"/>
    <property type="match status" value="1"/>
</dbReference>
<dbReference type="GO" id="GO:0030288">
    <property type="term" value="C:outer membrane-bounded periplasmic space"/>
    <property type="evidence" value="ECO:0007669"/>
    <property type="project" value="InterPro"/>
</dbReference>
<feature type="compositionally biased region" description="Basic and acidic residues" evidence="6">
    <location>
        <begin position="287"/>
        <end position="297"/>
    </location>
</feature>
<evidence type="ECO:0000256" key="2">
    <source>
        <dbReference type="ARBA" id="ARBA00022729"/>
    </source>
</evidence>
<evidence type="ECO:0000256" key="6">
    <source>
        <dbReference type="SAM" id="MobiDB-lite"/>
    </source>
</evidence>
<keyword evidence="9" id="KW-1185">Reference proteome</keyword>
<keyword evidence="2 7" id="KW-0732">Signal</keyword>
<organism evidence="8 9">
    <name type="scientific">Methylobacterium terrae</name>
    <dbReference type="NCBI Taxonomy" id="2202827"/>
    <lineage>
        <taxon>Bacteria</taxon>
        <taxon>Pseudomonadati</taxon>
        <taxon>Pseudomonadota</taxon>
        <taxon>Alphaproteobacteria</taxon>
        <taxon>Hyphomicrobiales</taxon>
        <taxon>Methylobacteriaceae</taxon>
        <taxon>Methylobacterium</taxon>
    </lineage>
</organism>
<keyword evidence="5" id="KW-0449">Lipoprotein</keyword>
<gene>
    <name evidence="8" type="ORF">DK419_21585</name>
</gene>
<keyword evidence="1" id="KW-1003">Cell membrane</keyword>
<dbReference type="RefSeq" id="WP_109960915.1">
    <property type="nucleotide sequence ID" value="NZ_CP029553.1"/>
</dbReference>
<feature type="region of interest" description="Disordered" evidence="6">
    <location>
        <begin position="266"/>
        <end position="328"/>
    </location>
</feature>
<dbReference type="EMBL" id="CP029553">
    <property type="protein sequence ID" value="AWN48627.1"/>
    <property type="molecule type" value="Genomic_DNA"/>
</dbReference>
<dbReference type="Proteomes" id="UP000245444">
    <property type="component" value="Chromosome"/>
</dbReference>
<dbReference type="KEGG" id="mtea:DK419_21585"/>
<evidence type="ECO:0000313" key="8">
    <source>
        <dbReference type="EMBL" id="AWN48627.1"/>
    </source>
</evidence>
<dbReference type="InterPro" id="IPR005534">
    <property type="entry name" value="Curli_assmbl/transp-comp_CsgG"/>
</dbReference>
<dbReference type="PANTHER" id="PTHR41164:SF1">
    <property type="entry name" value="CURLI PRODUCTION ASSEMBLY_TRANSPORT COMPONENT CSGG"/>
    <property type="match status" value="1"/>
</dbReference>
<dbReference type="PANTHER" id="PTHR41164">
    <property type="entry name" value="CURLI PRODUCTION ASSEMBLY/TRANSPORT COMPONENT CSGG"/>
    <property type="match status" value="1"/>
</dbReference>
<keyword evidence="3" id="KW-0472">Membrane</keyword>
<feature type="chain" id="PRO_5015848606" evidence="7">
    <location>
        <begin position="25"/>
        <end position="328"/>
    </location>
</feature>
<dbReference type="Gene3D" id="3.40.50.10610">
    <property type="entry name" value="ABC-type transport auxiliary lipoprotein component"/>
    <property type="match status" value="2"/>
</dbReference>